<feature type="transmembrane region" description="Helical" evidence="9">
    <location>
        <begin position="73"/>
        <end position="94"/>
    </location>
</feature>
<dbReference type="Gene3D" id="1.20.1730.10">
    <property type="entry name" value="Sodium/glucose cotransporter"/>
    <property type="match status" value="1"/>
</dbReference>
<keyword evidence="7 9" id="KW-0472">Membrane</keyword>
<feature type="transmembrane region" description="Helical" evidence="9">
    <location>
        <begin position="258"/>
        <end position="282"/>
    </location>
</feature>
<evidence type="ECO:0000256" key="8">
    <source>
        <dbReference type="RuleBase" id="RU362091"/>
    </source>
</evidence>
<name>A0ABQ4L4G7_SIMTE</name>
<evidence type="ECO:0000313" key="10">
    <source>
        <dbReference type="EMBL" id="GIN99021.1"/>
    </source>
</evidence>
<dbReference type="RefSeq" id="WP_213021585.1">
    <property type="nucleotide sequence ID" value="NZ_BORJ01000019.1"/>
</dbReference>
<keyword evidence="5 9" id="KW-0812">Transmembrane</keyword>
<feature type="transmembrane region" description="Helical" evidence="9">
    <location>
        <begin position="6"/>
        <end position="22"/>
    </location>
</feature>
<keyword evidence="6 9" id="KW-1133">Transmembrane helix</keyword>
<dbReference type="InterPro" id="IPR038377">
    <property type="entry name" value="Na/Glc_symporter_sf"/>
</dbReference>
<dbReference type="PANTHER" id="PTHR48086">
    <property type="entry name" value="SODIUM/PROLINE SYMPORTER-RELATED"/>
    <property type="match status" value="1"/>
</dbReference>
<reference evidence="10 11" key="1">
    <citation type="submission" date="2021-03" db="EMBL/GenBank/DDBJ databases">
        <title>Antimicrobial resistance genes in bacteria isolated from Japanese honey, and their potential for conferring macrolide and lincosamide resistance in the American foulbrood pathogen Paenibacillus larvae.</title>
        <authorList>
            <person name="Okamoto M."/>
            <person name="Kumagai M."/>
            <person name="Kanamori H."/>
            <person name="Takamatsu D."/>
        </authorList>
    </citation>
    <scope>NUCLEOTIDE SEQUENCE [LARGE SCALE GENOMIC DNA]</scope>
    <source>
        <strain evidence="10 11">J6TS1</strain>
    </source>
</reference>
<keyword evidence="11" id="KW-1185">Reference proteome</keyword>
<gene>
    <name evidence="10" type="ORF">J6TS1_48910</name>
</gene>
<evidence type="ECO:0000313" key="11">
    <source>
        <dbReference type="Proteomes" id="UP000680670"/>
    </source>
</evidence>
<sequence length="477" mass="50353">MGIIWTIIIVYMAAMIGIGLYAKTKIKNSNDYHLAGRRLGPIMLAGTLAATEIGGGSSVGVASKAYGEWGLSAGWYVVSAGIGILLVSFIAPFMRKALATTVPEIIGRRYGKSSYVISSVLSVIASAALAAVQITATATIVHVLTGFSLTWAILLSGAVVVFYTYLGGMWSVTLTDFVQFFIIVFGFALAVPYALSAAGGFNTVISNLPSEQLGFTKIGWSTILGLILLYFMTFSTGQEAVQRYYSAKNEKVAVTGSLLCGLLMTIYAFIPAALGLIALASFPNIDENNALATVTVELLPPLVAGILLSGVISATLSSASGNLLAVASVYVKDIHGSLMKKTVDSSTELKMSKRVVMLSGLFAIGISLFSQQIIPLLVFAFTIRSTGPFAAYILGLLWEKVTPNAGFYSVLTGTVAGVSWQLAKEPFGIMAVVAGCVISLVTFLLVNWIERKKGVQQAPSAFDSNDGNQDHLPANIS</sequence>
<evidence type="ECO:0000256" key="5">
    <source>
        <dbReference type="ARBA" id="ARBA00022692"/>
    </source>
</evidence>
<evidence type="ECO:0000256" key="6">
    <source>
        <dbReference type="ARBA" id="ARBA00022989"/>
    </source>
</evidence>
<dbReference type="PROSITE" id="PS00456">
    <property type="entry name" value="NA_SOLUT_SYMP_1"/>
    <property type="match status" value="1"/>
</dbReference>
<evidence type="ECO:0000256" key="2">
    <source>
        <dbReference type="ARBA" id="ARBA00006434"/>
    </source>
</evidence>
<evidence type="ECO:0000256" key="1">
    <source>
        <dbReference type="ARBA" id="ARBA00004141"/>
    </source>
</evidence>
<comment type="subcellular location">
    <subcellularLocation>
        <location evidence="1">Membrane</location>
        <topology evidence="1">Multi-pass membrane protein</topology>
    </subcellularLocation>
</comment>
<dbReference type="PROSITE" id="PS50283">
    <property type="entry name" value="NA_SOLUT_SYMP_3"/>
    <property type="match status" value="1"/>
</dbReference>
<proteinExistence type="inferred from homology"/>
<feature type="transmembrane region" description="Helical" evidence="9">
    <location>
        <begin position="177"/>
        <end position="198"/>
    </location>
</feature>
<dbReference type="PANTHER" id="PTHR48086:SF7">
    <property type="entry name" value="SODIUM-SOLUTE SYMPORTER-RELATED"/>
    <property type="match status" value="1"/>
</dbReference>
<keyword evidence="4" id="KW-1003">Cell membrane</keyword>
<evidence type="ECO:0000256" key="3">
    <source>
        <dbReference type="ARBA" id="ARBA00022448"/>
    </source>
</evidence>
<feature type="transmembrane region" description="Helical" evidence="9">
    <location>
        <begin position="140"/>
        <end position="165"/>
    </location>
</feature>
<feature type="transmembrane region" description="Helical" evidence="9">
    <location>
        <begin position="115"/>
        <end position="134"/>
    </location>
</feature>
<accession>A0ABQ4L4G7</accession>
<dbReference type="EMBL" id="BORJ01000019">
    <property type="protein sequence ID" value="GIN99021.1"/>
    <property type="molecule type" value="Genomic_DNA"/>
</dbReference>
<dbReference type="Proteomes" id="UP000680670">
    <property type="component" value="Unassembled WGS sequence"/>
</dbReference>
<evidence type="ECO:0000256" key="7">
    <source>
        <dbReference type="ARBA" id="ARBA00023136"/>
    </source>
</evidence>
<protein>
    <submittedName>
        <fullName evidence="10">Solute:Na+ symporter, SSS family protein</fullName>
    </submittedName>
</protein>
<organism evidence="10 11">
    <name type="scientific">Siminovitchia terrae</name>
    <name type="common">Bacillus terrae</name>
    <dbReference type="NCBI Taxonomy" id="1914933"/>
    <lineage>
        <taxon>Bacteria</taxon>
        <taxon>Bacillati</taxon>
        <taxon>Bacillota</taxon>
        <taxon>Bacilli</taxon>
        <taxon>Bacillales</taxon>
        <taxon>Bacillaceae</taxon>
        <taxon>Siminovitchia</taxon>
    </lineage>
</organism>
<feature type="transmembrane region" description="Helical" evidence="9">
    <location>
        <begin position="429"/>
        <end position="449"/>
    </location>
</feature>
<keyword evidence="3" id="KW-0813">Transport</keyword>
<dbReference type="InterPro" id="IPR001734">
    <property type="entry name" value="Na/solute_symporter"/>
</dbReference>
<dbReference type="InterPro" id="IPR018212">
    <property type="entry name" value="Na/solute_symporter_CS"/>
</dbReference>
<comment type="similarity">
    <text evidence="2 8">Belongs to the sodium:solute symporter (SSF) (TC 2.A.21) family.</text>
</comment>
<comment type="caution">
    <text evidence="10">The sequence shown here is derived from an EMBL/GenBank/DDBJ whole genome shotgun (WGS) entry which is preliminary data.</text>
</comment>
<evidence type="ECO:0000256" key="4">
    <source>
        <dbReference type="ARBA" id="ARBA00022475"/>
    </source>
</evidence>
<feature type="transmembrane region" description="Helical" evidence="9">
    <location>
        <begin position="42"/>
        <end position="61"/>
    </location>
</feature>
<evidence type="ECO:0000256" key="9">
    <source>
        <dbReference type="SAM" id="Phobius"/>
    </source>
</evidence>
<dbReference type="InterPro" id="IPR050277">
    <property type="entry name" value="Sodium:Solute_Symporter"/>
</dbReference>
<dbReference type="Pfam" id="PF00474">
    <property type="entry name" value="SSF"/>
    <property type="match status" value="1"/>
</dbReference>
<feature type="transmembrane region" description="Helical" evidence="9">
    <location>
        <begin position="218"/>
        <end position="237"/>
    </location>
</feature>